<evidence type="ECO:0000256" key="1">
    <source>
        <dbReference type="ARBA" id="ARBA00022679"/>
    </source>
</evidence>
<proteinExistence type="predicted"/>
<dbReference type="SUPFAM" id="SSF89796">
    <property type="entry name" value="CoA-transferase family III (CaiB/BaiF)"/>
    <property type="match status" value="1"/>
</dbReference>
<dbReference type="PANTHER" id="PTHR48207">
    <property type="entry name" value="SUCCINATE--HYDROXYMETHYLGLUTARATE COA-TRANSFERASE"/>
    <property type="match status" value="1"/>
</dbReference>
<organism evidence="2 3">
    <name type="scientific">Rhodococcus gannanensis</name>
    <dbReference type="NCBI Taxonomy" id="1960308"/>
    <lineage>
        <taxon>Bacteria</taxon>
        <taxon>Bacillati</taxon>
        <taxon>Actinomycetota</taxon>
        <taxon>Actinomycetes</taxon>
        <taxon>Mycobacteriales</taxon>
        <taxon>Nocardiaceae</taxon>
        <taxon>Rhodococcus</taxon>
    </lineage>
</organism>
<dbReference type="PANTHER" id="PTHR48207:SF4">
    <property type="entry name" value="BLL6097 PROTEIN"/>
    <property type="match status" value="1"/>
</dbReference>
<dbReference type="InterPro" id="IPR050483">
    <property type="entry name" value="CoA-transferase_III_domain"/>
</dbReference>
<evidence type="ECO:0000313" key="2">
    <source>
        <dbReference type="EMBL" id="MFD1810671.1"/>
    </source>
</evidence>
<dbReference type="InterPro" id="IPR044855">
    <property type="entry name" value="CoA-Trfase_III_dom3_sf"/>
</dbReference>
<reference evidence="3" key="1">
    <citation type="journal article" date="2019" name="Int. J. Syst. Evol. Microbiol.">
        <title>The Global Catalogue of Microorganisms (GCM) 10K type strain sequencing project: providing services to taxonomists for standard genome sequencing and annotation.</title>
        <authorList>
            <consortium name="The Broad Institute Genomics Platform"/>
            <consortium name="The Broad Institute Genome Sequencing Center for Infectious Disease"/>
            <person name="Wu L."/>
            <person name="Ma J."/>
        </authorList>
    </citation>
    <scope>NUCLEOTIDE SEQUENCE [LARGE SCALE GENOMIC DNA]</scope>
    <source>
        <strain evidence="3">DT72</strain>
    </source>
</reference>
<evidence type="ECO:0000313" key="3">
    <source>
        <dbReference type="Proteomes" id="UP001597286"/>
    </source>
</evidence>
<dbReference type="InterPro" id="IPR003673">
    <property type="entry name" value="CoA-Trfase_fam_III"/>
</dbReference>
<dbReference type="Proteomes" id="UP001597286">
    <property type="component" value="Unassembled WGS sequence"/>
</dbReference>
<accession>A0ABW4NXJ3</accession>
<dbReference type="Gene3D" id="3.30.1540.10">
    <property type="entry name" value="formyl-coa transferase, domain 3"/>
    <property type="match status" value="1"/>
</dbReference>
<keyword evidence="1 2" id="KW-0808">Transferase</keyword>
<dbReference type="Gene3D" id="3.40.50.10540">
    <property type="entry name" value="Crotonobetainyl-coa:carnitine coa-transferase, domain 1"/>
    <property type="match status" value="1"/>
</dbReference>
<dbReference type="GO" id="GO:0016740">
    <property type="term" value="F:transferase activity"/>
    <property type="evidence" value="ECO:0007669"/>
    <property type="project" value="UniProtKB-KW"/>
</dbReference>
<sequence length="408" mass="43333">MGQRPLDGIRVVDFGQFVAAPAASQTLVELGADVIKVEPLTGDWTRSGTSFGEAILRAHNRGKRSIAVDLKNPEGLAVAERLIADADVVIQNMRPGSMTKLGLGPDRVAQINPRAIYATVSGFGLHGPSRDRPGLDIAAQAESGLMSITGEQDGTPLRVGTTIIDTATAHVLTEAILAALLDRERFGRVAAVEVSLLEVALHLQSPEWTSYDLTGIRPTRRGNGQPGVAPAADLIETADGYIVVSGYAAPHWLRLCEVIERPDLATDPRFRDNDARVENRGELLQELSSALRARTSEECVQLLAGNGIVVGAVRDYDQVRAAADIEAAQIFSTGKDQAGNPFPVVRIPFLLGEQVDGAALRVPDLGEHSIEIAESLGYTQEKVAALVDAGVVGATWAVEAPPTVLNQS</sequence>
<gene>
    <name evidence="2" type="ORF">ACFSJG_00455</name>
</gene>
<protein>
    <submittedName>
        <fullName evidence="2">CaiB/BaiF CoA transferase family protein</fullName>
    </submittedName>
</protein>
<dbReference type="EMBL" id="JBHUFB010000001">
    <property type="protein sequence ID" value="MFD1810671.1"/>
    <property type="molecule type" value="Genomic_DNA"/>
</dbReference>
<dbReference type="Pfam" id="PF02515">
    <property type="entry name" value="CoA_transf_3"/>
    <property type="match status" value="1"/>
</dbReference>
<name>A0ABW4NXJ3_9NOCA</name>
<dbReference type="RefSeq" id="WP_378483230.1">
    <property type="nucleotide sequence ID" value="NZ_JBHUFB010000001.1"/>
</dbReference>
<comment type="caution">
    <text evidence="2">The sequence shown here is derived from an EMBL/GenBank/DDBJ whole genome shotgun (WGS) entry which is preliminary data.</text>
</comment>
<dbReference type="InterPro" id="IPR023606">
    <property type="entry name" value="CoA-Trfase_III_dom_1_sf"/>
</dbReference>
<keyword evidence="3" id="KW-1185">Reference proteome</keyword>